<keyword evidence="4" id="KW-1003">Cell membrane</keyword>
<dbReference type="GO" id="GO:1903785">
    <property type="term" value="P:L-valine transmembrane transport"/>
    <property type="evidence" value="ECO:0007669"/>
    <property type="project" value="TreeGrafter"/>
</dbReference>
<protein>
    <submittedName>
        <fullName evidence="9">Predicted branched-chain amino acid permease (Azaleucine resistance)</fullName>
    </submittedName>
</protein>
<keyword evidence="6 8" id="KW-1133">Transmembrane helix</keyword>
<evidence type="ECO:0000313" key="9">
    <source>
        <dbReference type="EMBL" id="SDF54320.1"/>
    </source>
</evidence>
<comment type="caution">
    <text evidence="9">The sequence shown here is derived from an EMBL/GenBank/DDBJ whole genome shotgun (WGS) entry which is preliminary data.</text>
</comment>
<dbReference type="OrthoDB" id="9803444at2"/>
<feature type="transmembrane region" description="Helical" evidence="8">
    <location>
        <begin position="193"/>
        <end position="210"/>
    </location>
</feature>
<keyword evidence="3" id="KW-0813">Transport</keyword>
<dbReference type="RefSeq" id="WP_093149481.1">
    <property type="nucleotide sequence ID" value="NZ_FNBW01000004.1"/>
</dbReference>
<dbReference type="Proteomes" id="UP000198615">
    <property type="component" value="Unassembled WGS sequence"/>
</dbReference>
<evidence type="ECO:0000256" key="7">
    <source>
        <dbReference type="ARBA" id="ARBA00023136"/>
    </source>
</evidence>
<feature type="transmembrane region" description="Helical" evidence="8">
    <location>
        <begin position="21"/>
        <end position="41"/>
    </location>
</feature>
<evidence type="ECO:0000256" key="4">
    <source>
        <dbReference type="ARBA" id="ARBA00022475"/>
    </source>
</evidence>
<proteinExistence type="inferred from homology"/>
<evidence type="ECO:0000313" key="10">
    <source>
        <dbReference type="Proteomes" id="UP000198615"/>
    </source>
</evidence>
<organism evidence="9 10">
    <name type="scientific">Thalassobaculum litoreum DSM 18839</name>
    <dbReference type="NCBI Taxonomy" id="1123362"/>
    <lineage>
        <taxon>Bacteria</taxon>
        <taxon>Pseudomonadati</taxon>
        <taxon>Pseudomonadota</taxon>
        <taxon>Alphaproteobacteria</taxon>
        <taxon>Rhodospirillales</taxon>
        <taxon>Thalassobaculaceae</taxon>
        <taxon>Thalassobaculum</taxon>
    </lineage>
</organism>
<evidence type="ECO:0000256" key="1">
    <source>
        <dbReference type="ARBA" id="ARBA00004651"/>
    </source>
</evidence>
<sequence>MKSDTPSVIFTWDGVRRGARMCMPLAFASFFGGLGFGILAGDTGLSLAQAMGMSALVFAGASQMVAMDVWTFPPAVLGLAIAAFAINIRHVVMGAALRPWLRGLPLLRSHAALLMMTDANWAQAMAVRRKGELDAAILVGSGLVMWLGWVSGTGVGQAAGNLIADPKTFGVDMIVPAFFALTLPSLWPGVRHLHPWVVAAAVAVVVHALLPHGTWHVVAGGLVGAAVGGLSRE</sequence>
<dbReference type="InterPro" id="IPR011606">
    <property type="entry name" value="Brnchd-chn_aa_trnsp_permease"/>
</dbReference>
<dbReference type="EMBL" id="FNBW01000004">
    <property type="protein sequence ID" value="SDF54320.1"/>
    <property type="molecule type" value="Genomic_DNA"/>
</dbReference>
<accession>A0A8G2F2I3</accession>
<dbReference type="PANTHER" id="PTHR34979:SF1">
    <property type="entry name" value="INNER MEMBRANE PROTEIN YGAZ"/>
    <property type="match status" value="1"/>
</dbReference>
<dbReference type="GO" id="GO:0005886">
    <property type="term" value="C:plasma membrane"/>
    <property type="evidence" value="ECO:0007669"/>
    <property type="project" value="UniProtKB-SubCell"/>
</dbReference>
<evidence type="ECO:0000256" key="6">
    <source>
        <dbReference type="ARBA" id="ARBA00022989"/>
    </source>
</evidence>
<reference evidence="9 10" key="1">
    <citation type="submission" date="2016-10" db="EMBL/GenBank/DDBJ databases">
        <authorList>
            <person name="Varghese N."/>
            <person name="Submissions S."/>
        </authorList>
    </citation>
    <scope>NUCLEOTIDE SEQUENCE [LARGE SCALE GENOMIC DNA]</scope>
    <source>
        <strain evidence="9 10">DSM 18839</strain>
    </source>
</reference>
<evidence type="ECO:0000256" key="2">
    <source>
        <dbReference type="ARBA" id="ARBA00010735"/>
    </source>
</evidence>
<dbReference type="PANTHER" id="PTHR34979">
    <property type="entry name" value="INNER MEMBRANE PROTEIN YGAZ"/>
    <property type="match status" value="1"/>
</dbReference>
<evidence type="ECO:0000256" key="5">
    <source>
        <dbReference type="ARBA" id="ARBA00022692"/>
    </source>
</evidence>
<gene>
    <name evidence="9" type="ORF">SAMN05660686_01608</name>
</gene>
<feature type="transmembrane region" description="Helical" evidence="8">
    <location>
        <begin position="168"/>
        <end position="187"/>
    </location>
</feature>
<feature type="transmembrane region" description="Helical" evidence="8">
    <location>
        <begin position="75"/>
        <end position="97"/>
    </location>
</feature>
<dbReference type="Pfam" id="PF03591">
    <property type="entry name" value="AzlC"/>
    <property type="match status" value="1"/>
</dbReference>
<name>A0A8G2F2I3_9PROT</name>
<feature type="transmembrane region" description="Helical" evidence="8">
    <location>
        <begin position="135"/>
        <end position="156"/>
    </location>
</feature>
<keyword evidence="7 8" id="KW-0472">Membrane</keyword>
<evidence type="ECO:0000256" key="3">
    <source>
        <dbReference type="ARBA" id="ARBA00022448"/>
    </source>
</evidence>
<dbReference type="AlphaFoldDB" id="A0A8G2F2I3"/>
<evidence type="ECO:0000256" key="8">
    <source>
        <dbReference type="SAM" id="Phobius"/>
    </source>
</evidence>
<keyword evidence="5 8" id="KW-0812">Transmembrane</keyword>
<keyword evidence="10" id="KW-1185">Reference proteome</keyword>
<comment type="subcellular location">
    <subcellularLocation>
        <location evidence="1">Cell membrane</location>
        <topology evidence="1">Multi-pass membrane protein</topology>
    </subcellularLocation>
</comment>
<comment type="similarity">
    <text evidence="2">Belongs to the AzlC family.</text>
</comment>